<evidence type="ECO:0000313" key="2">
    <source>
        <dbReference type="Proteomes" id="UP000533306"/>
    </source>
</evidence>
<reference evidence="1 2" key="1">
    <citation type="submission" date="2020-08" db="EMBL/GenBank/DDBJ databases">
        <title>Genomic Encyclopedia of Type Strains, Phase IV (KMG-IV): sequencing the most valuable type-strain genomes for metagenomic binning, comparative biology and taxonomic classification.</title>
        <authorList>
            <person name="Goeker M."/>
        </authorList>
    </citation>
    <scope>NUCLEOTIDE SEQUENCE [LARGE SCALE GENOMIC DNA]</scope>
    <source>
        <strain evidence="1 2">DSM 11099</strain>
    </source>
</reference>
<dbReference type="Pfam" id="PF09550">
    <property type="entry name" value="Phage_TAC_6"/>
    <property type="match status" value="1"/>
</dbReference>
<evidence type="ECO:0008006" key="3">
    <source>
        <dbReference type="Google" id="ProtNLM"/>
    </source>
</evidence>
<name>A0A7W9S547_9HYPH</name>
<comment type="caution">
    <text evidence="1">The sequence shown here is derived from an EMBL/GenBank/DDBJ whole genome shotgun (WGS) entry which is preliminary data.</text>
</comment>
<dbReference type="InterPro" id="IPR019056">
    <property type="entry name" value="Phage_TAC_6"/>
</dbReference>
<dbReference type="AlphaFoldDB" id="A0A7W9S547"/>
<dbReference type="Proteomes" id="UP000533306">
    <property type="component" value="Unassembled WGS sequence"/>
</dbReference>
<accession>A0A7W9S547</accession>
<proteinExistence type="predicted"/>
<keyword evidence="2" id="KW-1185">Reference proteome</keyword>
<organism evidence="1 2">
    <name type="scientific">Aquamicrobium lusatiense</name>
    <dbReference type="NCBI Taxonomy" id="89772"/>
    <lineage>
        <taxon>Bacteria</taxon>
        <taxon>Pseudomonadati</taxon>
        <taxon>Pseudomonadota</taxon>
        <taxon>Alphaproteobacteria</taxon>
        <taxon>Hyphomicrobiales</taxon>
        <taxon>Phyllobacteriaceae</taxon>
        <taxon>Aquamicrobium</taxon>
    </lineage>
</organism>
<gene>
    <name evidence="1" type="ORF">HNR59_002873</name>
</gene>
<evidence type="ECO:0000313" key="1">
    <source>
        <dbReference type="EMBL" id="MBB6013484.1"/>
    </source>
</evidence>
<dbReference type="EMBL" id="JACHEU010000002">
    <property type="protein sequence ID" value="MBB6013484.1"/>
    <property type="molecule type" value="Genomic_DNA"/>
</dbReference>
<protein>
    <recommendedName>
        <fullName evidence="3">Phage tail assembly chaperone</fullName>
    </recommendedName>
</protein>
<sequence length="56" mass="6246">MRGAFGFLKWTPDVFWASTLTEYFMAIEGHNEANGGKKKVDGPSDDEMAKMLAKYG</sequence>